<keyword evidence="8" id="KW-1015">Disulfide bond</keyword>
<dbReference type="GeneID" id="110200722"/>
<keyword evidence="11" id="KW-1185">Reference proteome</keyword>
<protein>
    <submittedName>
        <fullName evidence="12">Transcobalamin-1 isoform X1</fullName>
    </submittedName>
</protein>
<evidence type="ECO:0000313" key="11">
    <source>
        <dbReference type="Proteomes" id="UP000515140"/>
    </source>
</evidence>
<dbReference type="PANTHER" id="PTHR10559:SF13">
    <property type="entry name" value="TRANSCOBALAMIN-1"/>
    <property type="match status" value="1"/>
</dbReference>
<evidence type="ECO:0000313" key="12">
    <source>
        <dbReference type="RefSeq" id="XP_020831796.1"/>
    </source>
</evidence>
<dbReference type="AlphaFoldDB" id="A0A6P5JKV2"/>
<evidence type="ECO:0000259" key="10">
    <source>
        <dbReference type="Pfam" id="PF14478"/>
    </source>
</evidence>
<proteinExistence type="inferred from homology"/>
<keyword evidence="3" id="KW-0406">Ion transport</keyword>
<feature type="binding site" evidence="7">
    <location>
        <position position="275"/>
    </location>
    <ligand>
        <name>cyanocob(III)alamin</name>
        <dbReference type="ChEBI" id="CHEBI:17439"/>
    </ligand>
</feature>
<feature type="signal peptide" evidence="9">
    <location>
        <begin position="1"/>
        <end position="28"/>
    </location>
</feature>
<dbReference type="RefSeq" id="XP_020831796.1">
    <property type="nucleotide sequence ID" value="XM_020976137.1"/>
</dbReference>
<feature type="chain" id="PRO_5027729290" evidence="9">
    <location>
        <begin position="29"/>
        <end position="421"/>
    </location>
</feature>
<keyword evidence="3" id="KW-0171">Cobalt transport</keyword>
<dbReference type="GO" id="GO:0006824">
    <property type="term" value="P:cobalt ion transport"/>
    <property type="evidence" value="ECO:0007669"/>
    <property type="project" value="UniProtKB-KW"/>
</dbReference>
<reference evidence="12" key="1">
    <citation type="submission" date="2025-08" db="UniProtKB">
        <authorList>
            <consortium name="RefSeq"/>
        </authorList>
    </citation>
    <scope>IDENTIFICATION</scope>
    <source>
        <tissue evidence="12">Spleen</tissue>
    </source>
</reference>
<feature type="disulfide bond" evidence="8">
    <location>
        <begin position="151"/>
        <end position="193"/>
    </location>
</feature>
<feature type="domain" description="Transcobalamin-like C-terminal" evidence="10">
    <location>
        <begin position="344"/>
        <end position="419"/>
    </location>
</feature>
<keyword evidence="3" id="KW-0813">Transport</keyword>
<dbReference type="Pfam" id="PF01122">
    <property type="entry name" value="Cobalamin_bind"/>
    <property type="match status" value="1"/>
</dbReference>
<evidence type="ECO:0000256" key="4">
    <source>
        <dbReference type="ARBA" id="ARBA00022525"/>
    </source>
</evidence>
<feature type="binding site" evidence="7">
    <location>
        <position position="182"/>
    </location>
    <ligand>
        <name>cyanocob(III)alamin</name>
        <dbReference type="ChEBI" id="CHEBI:17439"/>
    </ligand>
</feature>
<evidence type="ECO:0000256" key="6">
    <source>
        <dbReference type="ARBA" id="ARBA00023285"/>
    </source>
</evidence>
<feature type="binding site" evidence="7">
    <location>
        <position position="399"/>
    </location>
    <ligand>
        <name>cyanocob(III)alamin</name>
        <dbReference type="ChEBI" id="CHEBI:17439"/>
    </ligand>
</feature>
<evidence type="ECO:0000256" key="5">
    <source>
        <dbReference type="ARBA" id="ARBA00022729"/>
    </source>
</evidence>
<evidence type="ECO:0000256" key="8">
    <source>
        <dbReference type="PIRSR" id="PIRSR602157-2"/>
    </source>
</evidence>
<comment type="similarity">
    <text evidence="2">Belongs to the eukaryotic cobalamin transport proteins family.</text>
</comment>
<name>A0A6P5JKV2_PHACI</name>
<keyword evidence="4" id="KW-0964">Secreted</keyword>
<dbReference type="InParanoid" id="A0A6P5JKV2"/>
<organism evidence="11 12">
    <name type="scientific">Phascolarctos cinereus</name>
    <name type="common">Koala</name>
    <dbReference type="NCBI Taxonomy" id="38626"/>
    <lineage>
        <taxon>Eukaryota</taxon>
        <taxon>Metazoa</taxon>
        <taxon>Chordata</taxon>
        <taxon>Craniata</taxon>
        <taxon>Vertebrata</taxon>
        <taxon>Euteleostomi</taxon>
        <taxon>Mammalia</taxon>
        <taxon>Metatheria</taxon>
        <taxon>Diprotodontia</taxon>
        <taxon>Phascolarctidae</taxon>
        <taxon>Phascolarctos</taxon>
    </lineage>
</organism>
<dbReference type="Proteomes" id="UP000515140">
    <property type="component" value="Unplaced"/>
</dbReference>
<evidence type="ECO:0000256" key="9">
    <source>
        <dbReference type="SAM" id="SignalP"/>
    </source>
</evidence>
<dbReference type="FunCoup" id="A0A6P5JKV2">
    <property type="interactions" value="66"/>
</dbReference>
<gene>
    <name evidence="12" type="primary">TCN1</name>
</gene>
<dbReference type="InterPro" id="IPR002157">
    <property type="entry name" value="Cbl-bd_prot"/>
</dbReference>
<feature type="binding site" evidence="7">
    <location>
        <begin position="373"/>
        <end position="374"/>
    </location>
    <ligand>
        <name>cyanocob(III)alamin</name>
        <dbReference type="ChEBI" id="CHEBI:17439"/>
    </ligand>
</feature>
<feature type="disulfide bond" evidence="8">
    <location>
        <begin position="26"/>
        <end position="251"/>
    </location>
</feature>
<dbReference type="PANTHER" id="PTHR10559">
    <property type="entry name" value="TRANSCOBALAMIN-1/GASTRIC INTRINSIC FACTOR"/>
    <property type="match status" value="1"/>
</dbReference>
<dbReference type="InterPro" id="IPR051588">
    <property type="entry name" value="Cobalamin_Transport"/>
</dbReference>
<dbReference type="GO" id="GO:0015889">
    <property type="term" value="P:cobalamin transport"/>
    <property type="evidence" value="ECO:0007669"/>
    <property type="project" value="InterPro"/>
</dbReference>
<feature type="binding site" evidence="7">
    <location>
        <position position="226"/>
    </location>
    <ligand>
        <name>cyanocob(III)alamin</name>
        <dbReference type="ChEBI" id="CHEBI:17439"/>
    </ligand>
</feature>
<dbReference type="GO" id="GO:0005615">
    <property type="term" value="C:extracellular space"/>
    <property type="evidence" value="ECO:0007669"/>
    <property type="project" value="TreeGrafter"/>
</dbReference>
<dbReference type="CTD" id="6947"/>
<dbReference type="GO" id="GO:0031419">
    <property type="term" value="F:cobalamin binding"/>
    <property type="evidence" value="ECO:0007669"/>
    <property type="project" value="InterPro"/>
</dbReference>
<sequence>MRASQQLSLVGFLLFFLLPAHLCEICEASNEQQASLAPLMATMIQSRQPSPEADSSILIALELARQYDQKAETAFLNVVKQNILQRETLTSGQLALIILALTAACQTSFVAEYKLVKSLEEKFQKEIDSIDTSGQPLTNYYELGLDVLALCLLNGTYSSSKIAKLFSAEQRMSYISGQFFVDTGALAVLALTCVNRQSPDKIISKNILWLVEKILKEKKQDGTIGDIYSTGEAMQALFVTPEYYKKEAWDCNQTLNTVLSQISQGTFSLPIAAAQVLPALEGKTYLDVTHVSCQSRPAGHLNISTPKPTEPTHQSKNISVTYSVVDSINNNINESTIISVPKDSVFLKVMEAAQAQNYSKFWFTIESSEWGAYVTSVHGIQASSKNRTYWELLNNHQPLSQGAGSFVVSDGDNLEVRLSQY</sequence>
<dbReference type="KEGG" id="pcw:110200722"/>
<keyword evidence="6 7" id="KW-0170">Cobalt</keyword>
<evidence type="ECO:0000256" key="1">
    <source>
        <dbReference type="ARBA" id="ARBA00004613"/>
    </source>
</evidence>
<dbReference type="Gene3D" id="1.50.10.20">
    <property type="match status" value="1"/>
</dbReference>
<dbReference type="Gene3D" id="2.170.130.30">
    <property type="match status" value="1"/>
</dbReference>
<dbReference type="InterPro" id="IPR027954">
    <property type="entry name" value="Transcobalamin-like_C"/>
</dbReference>
<feature type="binding site" evidence="7">
    <location>
        <begin position="390"/>
        <end position="392"/>
    </location>
    <ligand>
        <name>cyanocob(III)alamin</name>
        <dbReference type="ChEBI" id="CHEBI:17439"/>
    </ligand>
</feature>
<evidence type="ECO:0000256" key="3">
    <source>
        <dbReference type="ARBA" id="ARBA00022426"/>
    </source>
</evidence>
<evidence type="ECO:0000256" key="7">
    <source>
        <dbReference type="PIRSR" id="PIRSR602157-1"/>
    </source>
</evidence>
<comment type="subcellular location">
    <subcellularLocation>
        <location evidence="1">Secreted</location>
    </subcellularLocation>
</comment>
<accession>A0A6P5JKV2</accession>
<dbReference type="Pfam" id="PF14478">
    <property type="entry name" value="DUF4430"/>
    <property type="match status" value="1"/>
</dbReference>
<feature type="binding site" evidence="7">
    <location>
        <position position="421"/>
    </location>
    <ligand>
        <name>cyanocob(III)alamin</name>
        <dbReference type="ChEBI" id="CHEBI:17439"/>
    </ligand>
</feature>
<keyword evidence="5 9" id="KW-0732">Signal</keyword>
<evidence type="ECO:0000256" key="2">
    <source>
        <dbReference type="ARBA" id="ARBA00006449"/>
    </source>
</evidence>